<dbReference type="SUPFAM" id="SSF55781">
    <property type="entry name" value="GAF domain-like"/>
    <property type="match status" value="1"/>
</dbReference>
<dbReference type="Proteomes" id="UP001162060">
    <property type="component" value="Unassembled WGS sequence"/>
</dbReference>
<feature type="region of interest" description="Disordered" evidence="1">
    <location>
        <begin position="493"/>
        <end position="517"/>
    </location>
</feature>
<organism evidence="3 4">
    <name type="scientific">Peronospora matthiolae</name>
    <dbReference type="NCBI Taxonomy" id="2874970"/>
    <lineage>
        <taxon>Eukaryota</taxon>
        <taxon>Sar</taxon>
        <taxon>Stramenopiles</taxon>
        <taxon>Oomycota</taxon>
        <taxon>Peronosporomycetes</taxon>
        <taxon>Peronosporales</taxon>
        <taxon>Peronosporaceae</taxon>
        <taxon>Peronospora</taxon>
    </lineage>
</organism>
<dbReference type="Gene3D" id="3.30.40.10">
    <property type="entry name" value="Zinc/RING finger domain, C3HC4 (zinc finger)"/>
    <property type="match status" value="1"/>
</dbReference>
<dbReference type="PANTHER" id="PTHR43102">
    <property type="entry name" value="SLR1143 PROTEIN"/>
    <property type="match status" value="1"/>
</dbReference>
<dbReference type="AlphaFoldDB" id="A0AAV1VAY9"/>
<evidence type="ECO:0000259" key="2">
    <source>
        <dbReference type="Pfam" id="PF01590"/>
    </source>
</evidence>
<proteinExistence type="predicted"/>
<dbReference type="InterPro" id="IPR029016">
    <property type="entry name" value="GAF-like_dom_sf"/>
</dbReference>
<dbReference type="Gene3D" id="3.30.450.40">
    <property type="match status" value="1"/>
</dbReference>
<name>A0AAV1VAY9_9STRA</name>
<dbReference type="InterPro" id="IPR003018">
    <property type="entry name" value="GAF"/>
</dbReference>
<dbReference type="Pfam" id="PF01590">
    <property type="entry name" value="GAF"/>
    <property type="match status" value="1"/>
</dbReference>
<feature type="compositionally biased region" description="Acidic residues" evidence="1">
    <location>
        <begin position="496"/>
        <end position="517"/>
    </location>
</feature>
<dbReference type="EMBL" id="CAKLBY020000306">
    <property type="protein sequence ID" value="CAK7944064.1"/>
    <property type="molecule type" value="Genomic_DNA"/>
</dbReference>
<evidence type="ECO:0000313" key="3">
    <source>
        <dbReference type="EMBL" id="CAK7944064.1"/>
    </source>
</evidence>
<protein>
    <recommendedName>
        <fullName evidence="2">GAF domain-containing protein</fullName>
    </recommendedName>
</protein>
<dbReference type="InterPro" id="IPR013083">
    <property type="entry name" value="Znf_RING/FYVE/PHD"/>
</dbReference>
<reference evidence="3" key="1">
    <citation type="submission" date="2024-01" db="EMBL/GenBank/DDBJ databases">
        <authorList>
            <person name="Webb A."/>
        </authorList>
    </citation>
    <scope>NUCLEOTIDE SEQUENCE</scope>
    <source>
        <strain evidence="3">Pm1</strain>
    </source>
</reference>
<comment type="caution">
    <text evidence="3">The sequence shown here is derived from an EMBL/GenBank/DDBJ whole genome shotgun (WGS) entry which is preliminary data.</text>
</comment>
<gene>
    <name evidence="3" type="ORF">PM001_LOCUS29214</name>
</gene>
<sequence>MDVNADGSERRYVRSSDRRLAELAAQAATRFDLDELQYRRCESSGVMTEHVIDGTIVTATSVIECSLAEMRGLLVSPTSERYAWVMRELFGRDFIYGTIVHHAKEVTTQDVTVRTAAFLKRHMLARNQQWCFVCAHKTLEKSQAEGFTVTIASQHPDDVFSGKVQAANVVHVQGFTGFYLVTAEPQKTTKAGRTKRAVRVTFCAHVPFTLSSGRPAPLRWLLPTKNRRNRDHASSGVVLARVMQFARSLKQYQNAVRWRRLDAQVFADLRKVQPTNTRCACCARRVDAKKSIFGMSKAGMASLRRSKRCHLCGFLVCARCVRSTGQAPASSETSRSSKTGVKYSQAVHVCEHCMQRIDDADYDSYCATEGSTTPSLIQPDGPNVEPVSAVIAHSLSQVLSTTSEEEKSVVVRVIKHIISSTNSGNFRADSSELTMRLVQLSKEHGFSGELMHFEPQVVPEVTPKVPSGHDLYPVADGGGRQYELQHANRCESSVADTDDFEGAQDTEDLEVPENDEDDLGVGEVSKVVDAAHYPKPADESQRLHWIEEHPNIVSYMMNLPDLELLCNIACGELKCDAVVVTLIGYQVAHVVASSEPAWRGGQLPRDHTICAHALINDYPLLVPHPEADVRFSSMNVVRRDGIRFYFGFPVKVDYPEGGGSTAVGTFCCIHVGKSREVSESQYALMATLAGGVTRVMESRAATLLEG</sequence>
<dbReference type="CDD" id="cd00065">
    <property type="entry name" value="FYVE_like_SF"/>
    <property type="match status" value="1"/>
</dbReference>
<accession>A0AAV1VAY9</accession>
<evidence type="ECO:0000256" key="1">
    <source>
        <dbReference type="SAM" id="MobiDB-lite"/>
    </source>
</evidence>
<dbReference type="PANTHER" id="PTHR43102:SF2">
    <property type="entry name" value="GAF DOMAIN-CONTAINING PROTEIN"/>
    <property type="match status" value="1"/>
</dbReference>
<evidence type="ECO:0000313" key="4">
    <source>
        <dbReference type="Proteomes" id="UP001162060"/>
    </source>
</evidence>
<feature type="domain" description="GAF" evidence="2">
    <location>
        <begin position="565"/>
        <end position="689"/>
    </location>
</feature>